<dbReference type="SUPFAM" id="SSF75304">
    <property type="entry name" value="Amidase signature (AS) enzymes"/>
    <property type="match status" value="1"/>
</dbReference>
<keyword evidence="2" id="KW-0378">Hydrolase</keyword>
<feature type="domain" description="Amidase" evidence="1">
    <location>
        <begin position="17"/>
        <end position="391"/>
    </location>
</feature>
<dbReference type="Proteomes" id="UP000266482">
    <property type="component" value="Unassembled WGS sequence"/>
</dbReference>
<dbReference type="PANTHER" id="PTHR46310:SF7">
    <property type="entry name" value="AMIDASE 1"/>
    <property type="match status" value="1"/>
</dbReference>
<name>A0A3A1UUS6_9BACL</name>
<dbReference type="OrthoDB" id="9811471at2"/>
<sequence length="402" mass="41788">MTEEWNAYANKDVRLEPLSGGPLSGLTFAIKDVFAIAGVTSGAGNPDWLRAHEPAKKHAAVIEMLLGCGAALRGTTITDELMYSINGENAHYGTPRNPNAPGRIPGGSSSGSAVAAAAGLADFTVGTDTGGSVRVPAAYCGVYGIRPTHGSVSADGLIPLAPDFDTVGWMARDAGTLRLVGSALFGTGANDGIADRAEASSRHGFTRILVARDMWSLADAGTQAALSACLPLLRQAVSAMEEVTVAPQGLSAWMNAFRILQGAQIWMQHGEWIAAANPRFGPGIAERFQWASTISEEEQAAAAAIRKHAVARMTELLDGETIIIAPTVPSVAPPLGGSGEEVETRRGQTLQLCCVAGLSGLPQATLPLSGEGGMPIGLSFIAGRGHDLRLLQWLEYAAKKLA</sequence>
<accession>A0A3A1UUS6</accession>
<protein>
    <submittedName>
        <fullName evidence="2">Amidase</fullName>
        <ecNumber evidence="2">3.5.1.4</ecNumber>
    </submittedName>
</protein>
<keyword evidence="3" id="KW-1185">Reference proteome</keyword>
<gene>
    <name evidence="2" type="ORF">D3P08_16530</name>
</gene>
<evidence type="ECO:0000259" key="1">
    <source>
        <dbReference type="Pfam" id="PF01425"/>
    </source>
</evidence>
<dbReference type="InterPro" id="IPR036928">
    <property type="entry name" value="AS_sf"/>
</dbReference>
<dbReference type="PANTHER" id="PTHR46310">
    <property type="entry name" value="AMIDASE 1"/>
    <property type="match status" value="1"/>
</dbReference>
<dbReference type="EC" id="3.5.1.4" evidence="2"/>
<dbReference type="NCBIfam" id="NF006169">
    <property type="entry name" value="PRK08310.1"/>
    <property type="match status" value="1"/>
</dbReference>
<comment type="caution">
    <text evidence="2">The sequence shown here is derived from an EMBL/GenBank/DDBJ whole genome shotgun (WGS) entry which is preliminary data.</text>
</comment>
<dbReference type="Gene3D" id="3.90.1300.10">
    <property type="entry name" value="Amidase signature (AS) domain"/>
    <property type="match status" value="1"/>
</dbReference>
<evidence type="ECO:0000313" key="3">
    <source>
        <dbReference type="Proteomes" id="UP000266482"/>
    </source>
</evidence>
<dbReference type="Pfam" id="PF01425">
    <property type="entry name" value="Amidase"/>
    <property type="match status" value="1"/>
</dbReference>
<reference evidence="2 3" key="1">
    <citation type="submission" date="2018-09" db="EMBL/GenBank/DDBJ databases">
        <title>Paenibacillus aracenensis nov. sp. isolated from a cave in southern Spain.</title>
        <authorList>
            <person name="Jurado V."/>
            <person name="Gutierrez-Patricio S."/>
            <person name="Gonzalez-Pimentel J.L."/>
            <person name="Miller A.Z."/>
            <person name="Laiz L."/>
            <person name="Saiz-Jimenez C."/>
        </authorList>
    </citation>
    <scope>NUCLEOTIDE SEQUENCE [LARGE SCALE GENOMIC DNA]</scope>
    <source>
        <strain evidence="2 3">DSM 22867</strain>
    </source>
</reference>
<dbReference type="AlphaFoldDB" id="A0A3A1UUS6"/>
<organism evidence="2 3">
    <name type="scientific">Paenibacillus nanensis</name>
    <dbReference type="NCBI Taxonomy" id="393251"/>
    <lineage>
        <taxon>Bacteria</taxon>
        <taxon>Bacillati</taxon>
        <taxon>Bacillota</taxon>
        <taxon>Bacilli</taxon>
        <taxon>Bacillales</taxon>
        <taxon>Paenibacillaceae</taxon>
        <taxon>Paenibacillus</taxon>
    </lineage>
</organism>
<dbReference type="GO" id="GO:0004040">
    <property type="term" value="F:amidase activity"/>
    <property type="evidence" value="ECO:0007669"/>
    <property type="project" value="UniProtKB-EC"/>
</dbReference>
<evidence type="ECO:0000313" key="2">
    <source>
        <dbReference type="EMBL" id="RIX51516.1"/>
    </source>
</evidence>
<proteinExistence type="predicted"/>
<dbReference type="EMBL" id="QXQA01000010">
    <property type="protein sequence ID" value="RIX51516.1"/>
    <property type="molecule type" value="Genomic_DNA"/>
</dbReference>
<dbReference type="InterPro" id="IPR023631">
    <property type="entry name" value="Amidase_dom"/>
</dbReference>
<dbReference type="RefSeq" id="WP_119600808.1">
    <property type="nucleotide sequence ID" value="NZ_QXQA01000010.1"/>
</dbReference>